<dbReference type="Gene3D" id="3.30.1380.10">
    <property type="match status" value="1"/>
</dbReference>
<dbReference type="HAMAP" id="MF_01924">
    <property type="entry name" value="A_A_dipeptidase"/>
    <property type="match status" value="1"/>
</dbReference>
<keyword evidence="2 9" id="KW-0645">Protease</keyword>
<accession>A0A7J5AL16</accession>
<name>A0A7J5AL16_9FLAO</name>
<comment type="function">
    <text evidence="9">Catalyzes hydrolysis of the D-alanyl-D-alanine dipeptide.</text>
</comment>
<gene>
    <name evidence="11" type="ORF">F6464_03605</name>
</gene>
<evidence type="ECO:0000256" key="10">
    <source>
        <dbReference type="SAM" id="SignalP"/>
    </source>
</evidence>
<keyword evidence="5 9" id="KW-0862">Zinc</keyword>
<dbReference type="SUPFAM" id="SSF55166">
    <property type="entry name" value="Hedgehog/DD-peptidase"/>
    <property type="match status" value="1"/>
</dbReference>
<dbReference type="RefSeq" id="WP_151106395.1">
    <property type="nucleotide sequence ID" value="NZ_WAEM01000001.1"/>
</dbReference>
<dbReference type="GO" id="GO:0071555">
    <property type="term" value="P:cell wall organization"/>
    <property type="evidence" value="ECO:0007669"/>
    <property type="project" value="UniProtKB-KW"/>
</dbReference>
<feature type="active site" description="Proton donor/acceptor" evidence="9">
    <location>
        <position position="225"/>
    </location>
</feature>
<feature type="binding site" evidence="9">
    <location>
        <position position="161"/>
    </location>
    <ligand>
        <name>Zn(2+)</name>
        <dbReference type="ChEBI" id="CHEBI:29105"/>
        <note>catalytic</note>
    </ligand>
</feature>
<dbReference type="GO" id="GO:0008270">
    <property type="term" value="F:zinc ion binding"/>
    <property type="evidence" value="ECO:0007669"/>
    <property type="project" value="UniProtKB-UniRule"/>
</dbReference>
<dbReference type="Pfam" id="PF01427">
    <property type="entry name" value="Peptidase_M15"/>
    <property type="match status" value="1"/>
</dbReference>
<comment type="caution">
    <text evidence="11">The sequence shown here is derived from an EMBL/GenBank/DDBJ whole genome shotgun (WGS) entry which is preliminary data.</text>
</comment>
<keyword evidence="8" id="KW-0961">Cell wall biogenesis/degradation</keyword>
<evidence type="ECO:0000256" key="2">
    <source>
        <dbReference type="ARBA" id="ARBA00022670"/>
    </source>
</evidence>
<evidence type="ECO:0000256" key="7">
    <source>
        <dbReference type="ARBA" id="ARBA00023049"/>
    </source>
</evidence>
<dbReference type="PROSITE" id="PS51257">
    <property type="entry name" value="PROKAR_LIPOPROTEIN"/>
    <property type="match status" value="1"/>
</dbReference>
<evidence type="ECO:0000256" key="4">
    <source>
        <dbReference type="ARBA" id="ARBA00022801"/>
    </source>
</evidence>
<evidence type="ECO:0000256" key="3">
    <source>
        <dbReference type="ARBA" id="ARBA00022723"/>
    </source>
</evidence>
<keyword evidence="4 9" id="KW-0378">Hydrolase</keyword>
<dbReference type="PANTHER" id="PTHR43126">
    <property type="entry name" value="D-ALANYL-D-ALANINE DIPEPTIDASE"/>
    <property type="match status" value="1"/>
</dbReference>
<dbReference type="InterPro" id="IPR009045">
    <property type="entry name" value="Zn_M74/Hedgehog-like"/>
</dbReference>
<feature type="signal peptide" evidence="10">
    <location>
        <begin position="1"/>
        <end position="23"/>
    </location>
</feature>
<keyword evidence="12" id="KW-1185">Reference proteome</keyword>
<evidence type="ECO:0000256" key="9">
    <source>
        <dbReference type="HAMAP-Rule" id="MF_01924"/>
    </source>
</evidence>
<dbReference type="EMBL" id="WAEM01000001">
    <property type="protein sequence ID" value="KAB1158180.1"/>
    <property type="molecule type" value="Genomic_DNA"/>
</dbReference>
<comment type="similarity">
    <text evidence="9">Belongs to the peptidase M15D family.</text>
</comment>
<keyword evidence="10" id="KW-0732">Signal</keyword>
<protein>
    <recommendedName>
        <fullName evidence="9">D-alanyl-D-alanine dipeptidase</fullName>
        <shortName evidence="9">D-Ala-D-Ala dipeptidase</shortName>
        <ecNumber evidence="9">3.4.13.22</ecNumber>
    </recommendedName>
</protein>
<reference evidence="11 12" key="1">
    <citation type="submission" date="2019-09" db="EMBL/GenBank/DDBJ databases">
        <title>Flavobacterium sp. nov., isolated from glacier ice.</title>
        <authorList>
            <person name="Liu Q."/>
        </authorList>
    </citation>
    <scope>NUCLEOTIDE SEQUENCE [LARGE SCALE GENOMIC DNA]</scope>
    <source>
        <strain evidence="11 12">NBRC 112527</strain>
    </source>
</reference>
<dbReference type="GO" id="GO:0008237">
    <property type="term" value="F:metallopeptidase activity"/>
    <property type="evidence" value="ECO:0007669"/>
    <property type="project" value="UniProtKB-KW"/>
</dbReference>
<evidence type="ECO:0000256" key="1">
    <source>
        <dbReference type="ARBA" id="ARBA00001362"/>
    </source>
</evidence>
<keyword evidence="6 9" id="KW-0224">Dipeptidase</keyword>
<keyword evidence="3 9" id="KW-0479">Metal-binding</keyword>
<evidence type="ECO:0000313" key="11">
    <source>
        <dbReference type="EMBL" id="KAB1158180.1"/>
    </source>
</evidence>
<evidence type="ECO:0000256" key="5">
    <source>
        <dbReference type="ARBA" id="ARBA00022833"/>
    </source>
</evidence>
<keyword evidence="7 9" id="KW-0482">Metalloprotease</keyword>
<evidence type="ECO:0000256" key="8">
    <source>
        <dbReference type="ARBA" id="ARBA00023316"/>
    </source>
</evidence>
<feature type="site" description="Transition state stabilizer" evidence="9">
    <location>
        <position position="134"/>
    </location>
</feature>
<dbReference type="Proteomes" id="UP000490922">
    <property type="component" value="Unassembled WGS sequence"/>
</dbReference>
<feature type="binding site" evidence="9">
    <location>
        <position position="168"/>
    </location>
    <ligand>
        <name>Zn(2+)</name>
        <dbReference type="ChEBI" id="CHEBI:29105"/>
        <note>catalytic</note>
    </ligand>
</feature>
<dbReference type="InterPro" id="IPR000755">
    <property type="entry name" value="A_A_dipeptidase"/>
</dbReference>
<dbReference type="PANTHER" id="PTHR43126:SF1">
    <property type="entry name" value="D-ALANYL-D-ALANINE DIPEPTIDASE"/>
    <property type="match status" value="1"/>
</dbReference>
<feature type="chain" id="PRO_5029695393" description="D-alanyl-D-alanine dipeptidase" evidence="10">
    <location>
        <begin position="24"/>
        <end position="247"/>
    </location>
</feature>
<dbReference type="GO" id="GO:0160237">
    <property type="term" value="F:D-Ala-D-Ala dipeptidase activity"/>
    <property type="evidence" value="ECO:0007669"/>
    <property type="project" value="UniProtKB-EC"/>
</dbReference>
<feature type="binding site" evidence="9">
    <location>
        <position position="228"/>
    </location>
    <ligand>
        <name>Zn(2+)</name>
        <dbReference type="ChEBI" id="CHEBI:29105"/>
        <note>catalytic</note>
    </ligand>
</feature>
<evidence type="ECO:0000256" key="6">
    <source>
        <dbReference type="ARBA" id="ARBA00022997"/>
    </source>
</evidence>
<comment type="cofactor">
    <cofactor evidence="9">
        <name>Zn(2+)</name>
        <dbReference type="ChEBI" id="CHEBI:29105"/>
    </cofactor>
    <text evidence="9">Binds 1 zinc ion per subunit.</text>
</comment>
<comment type="catalytic activity">
    <reaction evidence="1 9">
        <text>D-alanyl-D-alanine + H2O = 2 D-alanine</text>
        <dbReference type="Rhea" id="RHEA:20661"/>
        <dbReference type="ChEBI" id="CHEBI:15377"/>
        <dbReference type="ChEBI" id="CHEBI:57416"/>
        <dbReference type="ChEBI" id="CHEBI:57822"/>
        <dbReference type="EC" id="3.4.13.22"/>
    </reaction>
</comment>
<dbReference type="AlphaFoldDB" id="A0A7J5AL16"/>
<dbReference type="CDD" id="cd14840">
    <property type="entry name" value="D-Ala-D-Ala_dipeptidase_Aad"/>
    <property type="match status" value="1"/>
</dbReference>
<proteinExistence type="inferred from homology"/>
<sequence>MNKSFLFLSLFLAFVLFSCSIHTKKNPKTEIINTIIYPFEKKEATESNIEIVNSQELTPKLFESIADTSFVNLKDYSSDFFYDMKYATNDNFLKIKVYDCSECYLRLRTIKALLKANERFMNKGYHIKLFDCYRPLDVQKKMWSIISNPDYVANPKKGSIHNRGGAVDITLVDSNGKELDMGTPFDFFGIESSHEFENLSEEVKNNRKLLKNGMIRANFRIFDSEWWHYNLKNAKKDNLSNFKWICD</sequence>
<dbReference type="OrthoDB" id="9801430at2"/>
<dbReference type="GO" id="GO:0006508">
    <property type="term" value="P:proteolysis"/>
    <property type="evidence" value="ECO:0007669"/>
    <property type="project" value="UniProtKB-KW"/>
</dbReference>
<dbReference type="EC" id="3.4.13.22" evidence="9"/>
<organism evidence="11 12">
    <name type="scientific">Flavobacterium luteum</name>
    <dbReference type="NCBI Taxonomy" id="2026654"/>
    <lineage>
        <taxon>Bacteria</taxon>
        <taxon>Pseudomonadati</taxon>
        <taxon>Bacteroidota</taxon>
        <taxon>Flavobacteriia</taxon>
        <taxon>Flavobacteriales</taxon>
        <taxon>Flavobacteriaceae</taxon>
        <taxon>Flavobacterium</taxon>
    </lineage>
</organism>
<evidence type="ECO:0000313" key="12">
    <source>
        <dbReference type="Proteomes" id="UP000490922"/>
    </source>
</evidence>